<reference evidence="2" key="1">
    <citation type="submission" date="2023-03" db="EMBL/GenBank/DDBJ databases">
        <title>Actinoallomurus iriomotensis NBRC 103684.</title>
        <authorList>
            <person name="Ichikawa N."/>
            <person name="Sato H."/>
            <person name="Tonouchi N."/>
        </authorList>
    </citation>
    <scope>NUCLEOTIDE SEQUENCE</scope>
    <source>
        <strain evidence="2">NBRC 103684</strain>
    </source>
</reference>
<feature type="region of interest" description="Disordered" evidence="1">
    <location>
        <begin position="1"/>
        <end position="76"/>
    </location>
</feature>
<proteinExistence type="predicted"/>
<dbReference type="EMBL" id="BSTK01000016">
    <property type="protein sequence ID" value="GLY90279.1"/>
    <property type="molecule type" value="Genomic_DNA"/>
</dbReference>
<organism evidence="2 3">
    <name type="scientific">Actinoallomurus iriomotensis</name>
    <dbReference type="NCBI Taxonomy" id="478107"/>
    <lineage>
        <taxon>Bacteria</taxon>
        <taxon>Bacillati</taxon>
        <taxon>Actinomycetota</taxon>
        <taxon>Actinomycetes</taxon>
        <taxon>Streptosporangiales</taxon>
        <taxon>Thermomonosporaceae</taxon>
        <taxon>Actinoallomurus</taxon>
    </lineage>
</organism>
<gene>
    <name evidence="2" type="ORF">Airi02_082080</name>
</gene>
<name>A0A9W6W4A5_9ACTN</name>
<evidence type="ECO:0000313" key="2">
    <source>
        <dbReference type="EMBL" id="GLY90279.1"/>
    </source>
</evidence>
<sequence length="76" mass="7475">MAGGLGFGGKLAGPRAVDGDAVGSALEDGAELTAEKDASGDASPGDASPRRPPAAHASCVRAEGALSSVRCHREMQ</sequence>
<evidence type="ECO:0000256" key="1">
    <source>
        <dbReference type="SAM" id="MobiDB-lite"/>
    </source>
</evidence>
<keyword evidence="3" id="KW-1185">Reference proteome</keyword>
<dbReference type="AlphaFoldDB" id="A0A9W6W4A5"/>
<accession>A0A9W6W4A5</accession>
<feature type="compositionally biased region" description="Gly residues" evidence="1">
    <location>
        <begin position="1"/>
        <end position="11"/>
    </location>
</feature>
<dbReference type="Proteomes" id="UP001165074">
    <property type="component" value="Unassembled WGS sequence"/>
</dbReference>
<comment type="caution">
    <text evidence="2">The sequence shown here is derived from an EMBL/GenBank/DDBJ whole genome shotgun (WGS) entry which is preliminary data.</text>
</comment>
<protein>
    <submittedName>
        <fullName evidence="2">Uncharacterized protein</fullName>
    </submittedName>
</protein>
<evidence type="ECO:0000313" key="3">
    <source>
        <dbReference type="Proteomes" id="UP001165074"/>
    </source>
</evidence>